<organism evidence="1 2">
    <name type="scientific">Bradyrhizobium centrolobii</name>
    <dbReference type="NCBI Taxonomy" id="1505087"/>
    <lineage>
        <taxon>Bacteria</taxon>
        <taxon>Pseudomonadati</taxon>
        <taxon>Pseudomonadota</taxon>
        <taxon>Alphaproteobacteria</taxon>
        <taxon>Hyphomicrobiales</taxon>
        <taxon>Nitrobacteraceae</taxon>
        <taxon>Bradyrhizobium</taxon>
    </lineage>
</organism>
<evidence type="ECO:0000313" key="1">
    <source>
        <dbReference type="EMBL" id="OAF08758.1"/>
    </source>
</evidence>
<dbReference type="EMBL" id="LUUB01000059">
    <property type="protein sequence ID" value="OAF08758.1"/>
    <property type="molecule type" value="Genomic_DNA"/>
</dbReference>
<accession>A0A176YPT2</accession>
<dbReference type="AlphaFoldDB" id="A0A176YPT2"/>
<name>A0A176YPT2_9BRAD</name>
<comment type="caution">
    <text evidence="1">The sequence shown here is derived from an EMBL/GenBank/DDBJ whole genome shotgun (WGS) entry which is preliminary data.</text>
</comment>
<reference evidence="1 2" key="1">
    <citation type="submission" date="2016-03" db="EMBL/GenBank/DDBJ databases">
        <title>Draft Genome Sequence of the Strain BR 10245 (Bradyrhizobium sp.) isolated from nodules of Centrolobium paraense.</title>
        <authorList>
            <person name="Simoes-Araujo J.L.Sr."/>
            <person name="Barauna A.C."/>
            <person name="Silva K."/>
            <person name="Zilli J.E."/>
        </authorList>
    </citation>
    <scope>NUCLEOTIDE SEQUENCE [LARGE SCALE GENOMIC DNA]</scope>
    <source>
        <strain evidence="1 2">BR 10245</strain>
    </source>
</reference>
<proteinExistence type="predicted"/>
<sequence length="84" mass="9167">MSKIMAGIARGVSFAMWVPDFLCALVARSLVEKGVVYGYSHHEPGGSILQLIEEEIVDDDCLVWQTGEELKSLVDGGRDLILTS</sequence>
<gene>
    <name evidence="1" type="ORF">AYJ54_14020</name>
</gene>
<dbReference type="Proteomes" id="UP000076959">
    <property type="component" value="Unassembled WGS sequence"/>
</dbReference>
<protein>
    <submittedName>
        <fullName evidence="1">Uncharacterized protein</fullName>
    </submittedName>
</protein>
<keyword evidence="2" id="KW-1185">Reference proteome</keyword>
<evidence type="ECO:0000313" key="2">
    <source>
        <dbReference type="Proteomes" id="UP000076959"/>
    </source>
</evidence>